<evidence type="ECO:0000256" key="11">
    <source>
        <dbReference type="ARBA" id="ARBA00023447"/>
    </source>
</evidence>
<dbReference type="Gene3D" id="3.40.1350.10">
    <property type="match status" value="1"/>
</dbReference>
<keyword evidence="7 13" id="KW-0378">Hydrolase</keyword>
<dbReference type="InterPro" id="IPR011856">
    <property type="entry name" value="tRNA_endonuc-like_dom_sf"/>
</dbReference>
<evidence type="ECO:0000256" key="6">
    <source>
        <dbReference type="ARBA" id="ARBA00022763"/>
    </source>
</evidence>
<dbReference type="SUPFAM" id="SSF52980">
    <property type="entry name" value="Restriction endonuclease-like"/>
    <property type="match status" value="1"/>
</dbReference>
<evidence type="ECO:0000256" key="9">
    <source>
        <dbReference type="ARBA" id="ARBA00023172"/>
    </source>
</evidence>
<evidence type="ECO:0000313" key="15">
    <source>
        <dbReference type="Proteomes" id="UP000289440"/>
    </source>
</evidence>
<dbReference type="KEGG" id="mnu:NCTC10166_00695"/>
<dbReference type="GO" id="GO:0006310">
    <property type="term" value="P:DNA recombination"/>
    <property type="evidence" value="ECO:0007669"/>
    <property type="project" value="UniProtKB-UniRule"/>
</dbReference>
<dbReference type="GO" id="GO:0000287">
    <property type="term" value="F:magnesium ion binding"/>
    <property type="evidence" value="ECO:0007669"/>
    <property type="project" value="UniProtKB-UniRule"/>
</dbReference>
<evidence type="ECO:0000256" key="4">
    <source>
        <dbReference type="ARBA" id="ARBA00022723"/>
    </source>
</evidence>
<evidence type="ECO:0000256" key="13">
    <source>
        <dbReference type="HAMAP-Rule" id="MF_00130"/>
    </source>
</evidence>
<evidence type="ECO:0000256" key="1">
    <source>
        <dbReference type="ARBA" id="ARBA00004496"/>
    </source>
</evidence>
<dbReference type="GO" id="GO:0005737">
    <property type="term" value="C:cytoplasm"/>
    <property type="evidence" value="ECO:0007669"/>
    <property type="project" value="UniProtKB-SubCell"/>
</dbReference>
<dbReference type="HAMAP" id="MF_00130">
    <property type="entry name" value="RecU"/>
    <property type="match status" value="1"/>
</dbReference>
<evidence type="ECO:0000256" key="10">
    <source>
        <dbReference type="ARBA" id="ARBA00023204"/>
    </source>
</evidence>
<keyword evidence="3 13" id="KW-0540">Nuclease</keyword>
<comment type="function">
    <text evidence="13">Endonuclease that resolves Holliday junction intermediates in genetic recombination. Cleaves mobile four-strand junctions by introducing symmetrical nicks in paired strands. Promotes annealing of linear ssDNA with homologous dsDNA. Required for DNA repair, homologous recombination and chromosome segregation.</text>
</comment>
<dbReference type="EC" id="3.1.21.10" evidence="13"/>
<keyword evidence="6 13" id="KW-0227">DNA damage</keyword>
<comment type="subcellular location">
    <subcellularLocation>
        <location evidence="1 13">Cytoplasm</location>
    </subcellularLocation>
</comment>
<feature type="binding site" evidence="13">
    <location>
        <position position="57"/>
    </location>
    <ligand>
        <name>Mg(2+)</name>
        <dbReference type="ChEBI" id="CHEBI:18420"/>
    </ligand>
</feature>
<keyword evidence="15" id="KW-1185">Reference proteome</keyword>
<proteinExistence type="inferred from homology"/>
<feature type="binding site" evidence="13">
    <location>
        <position position="59"/>
    </location>
    <ligand>
        <name>Mg(2+)</name>
        <dbReference type="ChEBI" id="CHEBI:18420"/>
    </ligand>
</feature>
<dbReference type="AlphaFoldDB" id="A0A449A6C5"/>
<dbReference type="EMBL" id="LR214951">
    <property type="protein sequence ID" value="VEU59713.1"/>
    <property type="molecule type" value="Genomic_DNA"/>
</dbReference>
<evidence type="ECO:0000256" key="5">
    <source>
        <dbReference type="ARBA" id="ARBA00022759"/>
    </source>
</evidence>
<keyword evidence="9 13" id="KW-0233">DNA recombination</keyword>
<dbReference type="InterPro" id="IPR004612">
    <property type="entry name" value="Resolv_RecU"/>
</dbReference>
<dbReference type="Proteomes" id="UP000289440">
    <property type="component" value="Chromosome"/>
</dbReference>
<evidence type="ECO:0000256" key="8">
    <source>
        <dbReference type="ARBA" id="ARBA00022842"/>
    </source>
</evidence>
<keyword evidence="10 13" id="KW-0234">DNA repair</keyword>
<dbReference type="GO" id="GO:0007059">
    <property type="term" value="P:chromosome segregation"/>
    <property type="evidence" value="ECO:0007669"/>
    <property type="project" value="UniProtKB-UniRule"/>
</dbReference>
<feature type="binding site" evidence="13">
    <location>
        <position position="90"/>
    </location>
    <ligand>
        <name>Mg(2+)</name>
        <dbReference type="ChEBI" id="CHEBI:18420"/>
    </ligand>
</feature>
<dbReference type="RefSeq" id="WP_129720084.1">
    <property type="nucleotide sequence ID" value="NZ_LR214951.1"/>
</dbReference>
<dbReference type="NCBIfam" id="NF002581">
    <property type="entry name" value="PRK02234.1-2"/>
    <property type="match status" value="1"/>
</dbReference>
<keyword evidence="8 13" id="KW-0460">Magnesium</keyword>
<evidence type="ECO:0000313" key="14">
    <source>
        <dbReference type="EMBL" id="VEU59713.1"/>
    </source>
</evidence>
<dbReference type="Pfam" id="PF03838">
    <property type="entry name" value="RecU"/>
    <property type="match status" value="1"/>
</dbReference>
<comment type="similarity">
    <text evidence="11 13">Belongs to the RecU family.</text>
</comment>
<evidence type="ECO:0000256" key="2">
    <source>
        <dbReference type="ARBA" id="ARBA00022490"/>
    </source>
</evidence>
<sequence length="158" mass="18679">MLTKNRGMLLETLINKTIKFYEENNIAIFHKKNLDITFKKINKNLELKNGVISKKSTVDYYGVFNGKFVCFEAKSTNDNFLSWSNIKEHQLNYLKKIHKHQGLAFFIILLKNIDKFFLLFANEVNYKKEKINLDFLKNKGFELDITYPGIIDFIEILK</sequence>
<feature type="binding site" evidence="13">
    <location>
        <position position="72"/>
    </location>
    <ligand>
        <name>Mg(2+)</name>
        <dbReference type="ChEBI" id="CHEBI:18420"/>
    </ligand>
</feature>
<comment type="cofactor">
    <cofactor evidence="13">
        <name>Mg(2+)</name>
        <dbReference type="ChEBI" id="CHEBI:18420"/>
    </cofactor>
    <text evidence="13">Binds 1 Mg(2+) ion per subunit.</text>
</comment>
<gene>
    <name evidence="13 14" type="primary">recU</name>
    <name evidence="14" type="ORF">NCTC10166_00695</name>
</gene>
<keyword evidence="2 13" id="KW-0963">Cytoplasm</keyword>
<evidence type="ECO:0000256" key="3">
    <source>
        <dbReference type="ARBA" id="ARBA00022722"/>
    </source>
</evidence>
<dbReference type="GO" id="GO:0003676">
    <property type="term" value="F:nucleic acid binding"/>
    <property type="evidence" value="ECO:0007669"/>
    <property type="project" value="InterPro"/>
</dbReference>
<dbReference type="GO" id="GO:0008821">
    <property type="term" value="F:crossover junction DNA endonuclease activity"/>
    <property type="evidence" value="ECO:0007669"/>
    <property type="project" value="UniProtKB-EC"/>
</dbReference>
<evidence type="ECO:0000256" key="7">
    <source>
        <dbReference type="ARBA" id="ARBA00022801"/>
    </source>
</evidence>
<name>A0A449A6C5_9BACT</name>
<dbReference type="OrthoDB" id="9783592at2"/>
<evidence type="ECO:0000256" key="12">
    <source>
        <dbReference type="ARBA" id="ARBA00029523"/>
    </source>
</evidence>
<dbReference type="GO" id="GO:0006281">
    <property type="term" value="P:DNA repair"/>
    <property type="evidence" value="ECO:0007669"/>
    <property type="project" value="UniProtKB-UniRule"/>
</dbReference>
<dbReference type="CDD" id="cd22354">
    <property type="entry name" value="RecU-like"/>
    <property type="match status" value="1"/>
</dbReference>
<keyword evidence="4 13" id="KW-0479">Metal-binding</keyword>
<protein>
    <recommendedName>
        <fullName evidence="12 13">Holliday junction resolvase RecU</fullName>
        <ecNumber evidence="13">3.1.21.10</ecNumber>
    </recommendedName>
    <alternativeName>
        <fullName evidence="13">Recombination protein U homolog</fullName>
    </alternativeName>
</protein>
<comment type="catalytic activity">
    <reaction evidence="13">
        <text>Endonucleolytic cleavage at a junction such as a reciprocal single-stranded crossover between two homologous DNA duplexes (Holliday junction).</text>
        <dbReference type="EC" id="3.1.21.10"/>
    </reaction>
</comment>
<feature type="site" description="Transition state stabilizer" evidence="13">
    <location>
        <position position="74"/>
    </location>
</feature>
<organism evidence="14 15">
    <name type="scientific">Mesomycoplasma neurolyticum</name>
    <dbReference type="NCBI Taxonomy" id="2120"/>
    <lineage>
        <taxon>Bacteria</taxon>
        <taxon>Bacillati</taxon>
        <taxon>Mycoplasmatota</taxon>
        <taxon>Mycoplasmoidales</taxon>
        <taxon>Metamycoplasmataceae</taxon>
        <taxon>Mesomycoplasma</taxon>
    </lineage>
</organism>
<dbReference type="InterPro" id="IPR011335">
    <property type="entry name" value="Restrct_endonuc-II-like"/>
</dbReference>
<reference evidence="14 15" key="1">
    <citation type="submission" date="2019-01" db="EMBL/GenBank/DDBJ databases">
        <authorList>
            <consortium name="Pathogen Informatics"/>
        </authorList>
    </citation>
    <scope>NUCLEOTIDE SEQUENCE [LARGE SCALE GENOMIC DNA]</scope>
    <source>
        <strain evidence="14 15">NCTC10166</strain>
    </source>
</reference>
<accession>A0A449A6C5</accession>
<keyword evidence="5 13" id="KW-0255">Endonuclease</keyword>